<keyword evidence="3" id="KW-1185">Reference proteome</keyword>
<feature type="transmembrane region" description="Helical" evidence="1">
    <location>
        <begin position="168"/>
        <end position="192"/>
    </location>
</feature>
<keyword evidence="1" id="KW-0472">Membrane</keyword>
<proteinExistence type="predicted"/>
<keyword evidence="1" id="KW-1133">Transmembrane helix</keyword>
<feature type="transmembrane region" description="Helical" evidence="1">
    <location>
        <begin position="69"/>
        <end position="98"/>
    </location>
</feature>
<reference evidence="2 3" key="1">
    <citation type="submission" date="2019-02" db="EMBL/GenBank/DDBJ databases">
        <title>Genome sequencing of the rare red list fungi Phellinidium pouzarii.</title>
        <authorList>
            <person name="Buettner E."/>
            <person name="Kellner H."/>
        </authorList>
    </citation>
    <scope>NUCLEOTIDE SEQUENCE [LARGE SCALE GENOMIC DNA]</scope>
    <source>
        <strain evidence="2 3">DSM 108285</strain>
    </source>
</reference>
<dbReference type="OrthoDB" id="166803at2759"/>
<dbReference type="EMBL" id="SGPK01000045">
    <property type="protein sequence ID" value="THH10073.1"/>
    <property type="molecule type" value="Genomic_DNA"/>
</dbReference>
<protein>
    <submittedName>
        <fullName evidence="2">Uncharacterized protein</fullName>
    </submittedName>
</protein>
<dbReference type="Proteomes" id="UP000308199">
    <property type="component" value="Unassembled WGS sequence"/>
</dbReference>
<accession>A0A4V3XDJ8</accession>
<name>A0A4V3XDJ8_9AGAM</name>
<sequence length="243" mass="27070">MLSQTLQWAFLFIKSIWRRYKALPTLVKLFVWAIATFDLAVLVVLAIIGPATVTQAFYDLGQDLVSYRFGWVILGAIMTGPAALIGSAITFIALRFAFRERLRAWTSKNEKWQALEAIVVRSKNLYKIWVFKLFSSTESERSSANYPYSAIAISPVGLFKRLFCTAKVLNIISVVVSVVLGVVAGTVTYRLLQKQVKELHESADRDDELAADALEEAEEGAPLLLNVSSDTVDVESSELRNSL</sequence>
<feature type="transmembrane region" description="Helical" evidence="1">
    <location>
        <begin position="29"/>
        <end position="49"/>
    </location>
</feature>
<evidence type="ECO:0000256" key="1">
    <source>
        <dbReference type="SAM" id="Phobius"/>
    </source>
</evidence>
<evidence type="ECO:0000313" key="3">
    <source>
        <dbReference type="Proteomes" id="UP000308199"/>
    </source>
</evidence>
<organism evidence="2 3">
    <name type="scientific">Phellinidium pouzarii</name>
    <dbReference type="NCBI Taxonomy" id="167371"/>
    <lineage>
        <taxon>Eukaryota</taxon>
        <taxon>Fungi</taxon>
        <taxon>Dikarya</taxon>
        <taxon>Basidiomycota</taxon>
        <taxon>Agaricomycotina</taxon>
        <taxon>Agaricomycetes</taxon>
        <taxon>Hymenochaetales</taxon>
        <taxon>Hymenochaetaceae</taxon>
        <taxon>Phellinidium</taxon>
    </lineage>
</organism>
<dbReference type="AlphaFoldDB" id="A0A4V3XDJ8"/>
<evidence type="ECO:0000313" key="2">
    <source>
        <dbReference type="EMBL" id="THH10073.1"/>
    </source>
</evidence>
<comment type="caution">
    <text evidence="2">The sequence shown here is derived from an EMBL/GenBank/DDBJ whole genome shotgun (WGS) entry which is preliminary data.</text>
</comment>
<gene>
    <name evidence="2" type="ORF">EW145_g1575</name>
</gene>
<keyword evidence="1" id="KW-0812">Transmembrane</keyword>